<dbReference type="PANTHER" id="PTHR24249">
    <property type="entry name" value="HISTAMINE RECEPTOR-RELATED G-PROTEIN COUPLED RECEPTOR"/>
    <property type="match status" value="1"/>
</dbReference>
<dbReference type="Proteomes" id="UP000281553">
    <property type="component" value="Unassembled WGS sequence"/>
</dbReference>
<evidence type="ECO:0000256" key="1">
    <source>
        <dbReference type="ARBA" id="ARBA00004651"/>
    </source>
</evidence>
<keyword evidence="4 9" id="KW-1133">Transmembrane helix</keyword>
<dbReference type="SUPFAM" id="SSF81321">
    <property type="entry name" value="Family A G protein-coupled receptor-like"/>
    <property type="match status" value="1"/>
</dbReference>
<feature type="transmembrane region" description="Helical" evidence="9">
    <location>
        <begin position="130"/>
        <end position="150"/>
    </location>
</feature>
<evidence type="ECO:0000256" key="3">
    <source>
        <dbReference type="ARBA" id="ARBA00022692"/>
    </source>
</evidence>
<gene>
    <name evidence="11" type="ORF">DILT_LOCUS6019</name>
</gene>
<evidence type="ECO:0000313" key="11">
    <source>
        <dbReference type="EMBL" id="VDN10188.1"/>
    </source>
</evidence>
<dbReference type="InterPro" id="IPR017452">
    <property type="entry name" value="GPCR_Rhodpsn_7TM"/>
</dbReference>
<evidence type="ECO:0000256" key="5">
    <source>
        <dbReference type="ARBA" id="ARBA00023040"/>
    </source>
</evidence>
<accession>A0A3P7LK31</accession>
<feature type="transmembrane region" description="Helical" evidence="9">
    <location>
        <begin position="298"/>
        <end position="320"/>
    </location>
</feature>
<evidence type="ECO:0000256" key="2">
    <source>
        <dbReference type="ARBA" id="ARBA00022475"/>
    </source>
</evidence>
<keyword evidence="8" id="KW-0807">Transducer</keyword>
<keyword evidence="6 9" id="KW-0472">Membrane</keyword>
<organism evidence="11 12">
    <name type="scientific">Dibothriocephalus latus</name>
    <name type="common">Fish tapeworm</name>
    <name type="synonym">Diphyllobothrium latum</name>
    <dbReference type="NCBI Taxonomy" id="60516"/>
    <lineage>
        <taxon>Eukaryota</taxon>
        <taxon>Metazoa</taxon>
        <taxon>Spiralia</taxon>
        <taxon>Lophotrochozoa</taxon>
        <taxon>Platyhelminthes</taxon>
        <taxon>Cestoda</taxon>
        <taxon>Eucestoda</taxon>
        <taxon>Diphyllobothriidea</taxon>
        <taxon>Diphyllobothriidae</taxon>
        <taxon>Dibothriocephalus</taxon>
    </lineage>
</organism>
<keyword evidence="7" id="KW-0675">Receptor</keyword>
<feature type="transmembrane region" description="Helical" evidence="9">
    <location>
        <begin position="97"/>
        <end position="118"/>
    </location>
</feature>
<reference evidence="11 12" key="1">
    <citation type="submission" date="2018-11" db="EMBL/GenBank/DDBJ databases">
        <authorList>
            <consortium name="Pathogen Informatics"/>
        </authorList>
    </citation>
    <scope>NUCLEOTIDE SEQUENCE [LARGE SCALE GENOMIC DNA]</scope>
</reference>
<dbReference type="InterPro" id="IPR050569">
    <property type="entry name" value="TAAR"/>
</dbReference>
<feature type="transmembrane region" description="Helical" evidence="9">
    <location>
        <begin position="38"/>
        <end position="59"/>
    </location>
</feature>
<dbReference type="GO" id="GO:0004930">
    <property type="term" value="F:G protein-coupled receptor activity"/>
    <property type="evidence" value="ECO:0007669"/>
    <property type="project" value="UniProtKB-KW"/>
</dbReference>
<keyword evidence="2" id="KW-1003">Cell membrane</keyword>
<feature type="domain" description="G-protein coupled receptors family 1 profile" evidence="10">
    <location>
        <begin position="38"/>
        <end position="366"/>
    </location>
</feature>
<feature type="transmembrane region" description="Helical" evidence="9">
    <location>
        <begin position="211"/>
        <end position="233"/>
    </location>
</feature>
<dbReference type="InterPro" id="IPR000276">
    <property type="entry name" value="GPCR_Rhodpsn"/>
</dbReference>
<protein>
    <recommendedName>
        <fullName evidence="10">G-protein coupled receptors family 1 profile domain-containing protein</fullName>
    </recommendedName>
</protein>
<dbReference type="Gene3D" id="1.20.1070.10">
    <property type="entry name" value="Rhodopsin 7-helix transmembrane proteins"/>
    <property type="match status" value="1"/>
</dbReference>
<evidence type="ECO:0000256" key="4">
    <source>
        <dbReference type="ARBA" id="ARBA00022989"/>
    </source>
</evidence>
<dbReference type="GO" id="GO:0005886">
    <property type="term" value="C:plasma membrane"/>
    <property type="evidence" value="ECO:0007669"/>
    <property type="project" value="UniProtKB-SubCell"/>
</dbReference>
<dbReference type="CDD" id="cd00637">
    <property type="entry name" value="7tm_classA_rhodopsin-like"/>
    <property type="match status" value="1"/>
</dbReference>
<dbReference type="OrthoDB" id="6235129at2759"/>
<proteinExistence type="predicted"/>
<dbReference type="Pfam" id="PF00001">
    <property type="entry name" value="7tm_1"/>
    <property type="match status" value="1"/>
</dbReference>
<dbReference type="AlphaFoldDB" id="A0A3P7LK31"/>
<evidence type="ECO:0000256" key="7">
    <source>
        <dbReference type="ARBA" id="ARBA00023170"/>
    </source>
</evidence>
<dbReference type="PROSITE" id="PS50262">
    <property type="entry name" value="G_PROTEIN_RECEP_F1_2"/>
    <property type="match status" value="1"/>
</dbReference>
<evidence type="ECO:0000256" key="8">
    <source>
        <dbReference type="ARBA" id="ARBA00023224"/>
    </source>
</evidence>
<evidence type="ECO:0000256" key="9">
    <source>
        <dbReference type="SAM" id="Phobius"/>
    </source>
</evidence>
<sequence>MEIKTQESRYWLSQLNVGQKRSFRSPPQPRPRITTPLYLVYSLIIADLLNATATGVRLISTLWPKTHANGYSTDYYYRRTIQGPCMNLFLSCLQFTAYNALLLSIVGLAIDFYLGIVHSLQYSGLERPRLLKYLISGWIISLLFGSNQIFLPVFEDNPKVQDNEPFIPCSPLRRHFLLPSEQCFVRRKIIGHRLQKFCYLQGAANMYRSGFFTGGILILSTVLVNTMCILAVLRLKKQSSMRTPAVKDIRDWHRSHSLPTVNKLGGVVFSLHGKKAETKTSSLAEGTKRQLLRRFCPLLTMLVLFLFLFTPGLVFEIYIISRSRSTSPSSSSSSSPQDCQFRFDSWVYDLISNLPNLCSLFNPLIYSLRLNCTRLGMRNLYKRLTSRYHKGFIEKQLHLHKKHILVPPNVADNFRIKLPSGGSVVMIP</sequence>
<evidence type="ECO:0000259" key="10">
    <source>
        <dbReference type="PROSITE" id="PS50262"/>
    </source>
</evidence>
<comment type="subcellular location">
    <subcellularLocation>
        <location evidence="1">Cell membrane</location>
        <topology evidence="1">Multi-pass membrane protein</topology>
    </subcellularLocation>
</comment>
<keyword evidence="5" id="KW-0297">G-protein coupled receptor</keyword>
<name>A0A3P7LK31_DIBLA</name>
<dbReference type="PANTHER" id="PTHR24249:SF372">
    <property type="entry name" value="G-PROTEIN COUPLED RECEPTORS FAMILY 1 PROFILE DOMAIN-CONTAINING PROTEIN"/>
    <property type="match status" value="1"/>
</dbReference>
<evidence type="ECO:0000313" key="12">
    <source>
        <dbReference type="Proteomes" id="UP000281553"/>
    </source>
</evidence>
<evidence type="ECO:0000256" key="6">
    <source>
        <dbReference type="ARBA" id="ARBA00023136"/>
    </source>
</evidence>
<keyword evidence="3 9" id="KW-0812">Transmembrane</keyword>
<keyword evidence="12" id="KW-1185">Reference proteome</keyword>
<dbReference type="EMBL" id="UYRU01048630">
    <property type="protein sequence ID" value="VDN10188.1"/>
    <property type="molecule type" value="Genomic_DNA"/>
</dbReference>